<organism evidence="10 11">
    <name type="scientific">Cuscuta epithymum</name>
    <dbReference type="NCBI Taxonomy" id="186058"/>
    <lineage>
        <taxon>Eukaryota</taxon>
        <taxon>Viridiplantae</taxon>
        <taxon>Streptophyta</taxon>
        <taxon>Embryophyta</taxon>
        <taxon>Tracheophyta</taxon>
        <taxon>Spermatophyta</taxon>
        <taxon>Magnoliopsida</taxon>
        <taxon>eudicotyledons</taxon>
        <taxon>Gunneridae</taxon>
        <taxon>Pentapetalae</taxon>
        <taxon>asterids</taxon>
        <taxon>lamiids</taxon>
        <taxon>Solanales</taxon>
        <taxon>Convolvulaceae</taxon>
        <taxon>Cuscuteae</taxon>
        <taxon>Cuscuta</taxon>
        <taxon>Cuscuta subgen. Cuscuta</taxon>
    </lineage>
</organism>
<keyword evidence="7" id="KW-0472">Membrane</keyword>
<comment type="caution">
    <text evidence="10">The sequence shown here is derived from an EMBL/GenBank/DDBJ whole genome shotgun (WGS) entry which is preliminary data.</text>
</comment>
<dbReference type="InterPro" id="IPR001611">
    <property type="entry name" value="Leu-rich_rpt"/>
</dbReference>
<dbReference type="FunFam" id="3.80.10.10:FF:000129">
    <property type="entry name" value="Leucine-rich repeat receptor-like kinase"/>
    <property type="match status" value="1"/>
</dbReference>
<dbReference type="Pfam" id="PF08263">
    <property type="entry name" value="LRRNT_2"/>
    <property type="match status" value="1"/>
</dbReference>
<evidence type="ECO:0000256" key="1">
    <source>
        <dbReference type="ARBA" id="ARBA00004167"/>
    </source>
</evidence>
<feature type="signal peptide" evidence="8">
    <location>
        <begin position="1"/>
        <end position="26"/>
    </location>
</feature>
<sequence length="157" mass="17544">MLKVESNCLLFLLGLLSLLHMHGIVGNEEVDALYVMKTALQDPRNVLQSWDHTLVVPCNWFHITCGGVKDLPECDNKVTRIDLGNVGLSGTLVPNLQNLKCLQYLELYGNAITGTMPEEFGNLTNLVSLDLYDNQLTGQIPQTLDKCRNLIFLYVLP</sequence>
<feature type="domain" description="Leucine-rich repeat-containing N-terminal plant-type" evidence="9">
    <location>
        <begin position="27"/>
        <end position="65"/>
    </location>
</feature>
<keyword evidence="11" id="KW-1185">Reference proteome</keyword>
<name>A0AAV0DRY8_9ASTE</name>
<protein>
    <recommendedName>
        <fullName evidence="9">Leucine-rich repeat-containing N-terminal plant-type domain-containing protein</fullName>
    </recommendedName>
</protein>
<proteinExistence type="predicted"/>
<feature type="chain" id="PRO_5043762591" description="Leucine-rich repeat-containing N-terminal plant-type domain-containing protein" evidence="8">
    <location>
        <begin position="27"/>
        <end position="157"/>
    </location>
</feature>
<evidence type="ECO:0000256" key="5">
    <source>
        <dbReference type="ARBA" id="ARBA00022737"/>
    </source>
</evidence>
<accession>A0AAV0DRY8</accession>
<dbReference type="InterPro" id="IPR013210">
    <property type="entry name" value="LRR_N_plant-typ"/>
</dbReference>
<dbReference type="InterPro" id="IPR032675">
    <property type="entry name" value="LRR_dom_sf"/>
</dbReference>
<keyword evidence="3" id="KW-0812">Transmembrane</keyword>
<keyword evidence="2" id="KW-0433">Leucine-rich repeat</keyword>
<keyword evidence="4 8" id="KW-0732">Signal</keyword>
<evidence type="ECO:0000256" key="4">
    <source>
        <dbReference type="ARBA" id="ARBA00022729"/>
    </source>
</evidence>
<dbReference type="EMBL" id="CAMAPF010000132">
    <property type="protein sequence ID" value="CAH9105780.1"/>
    <property type="molecule type" value="Genomic_DNA"/>
</dbReference>
<evidence type="ECO:0000256" key="3">
    <source>
        <dbReference type="ARBA" id="ARBA00022692"/>
    </source>
</evidence>
<comment type="subcellular location">
    <subcellularLocation>
        <location evidence="1">Membrane</location>
        <topology evidence="1">Single-pass membrane protein</topology>
    </subcellularLocation>
</comment>
<evidence type="ECO:0000259" key="9">
    <source>
        <dbReference type="Pfam" id="PF08263"/>
    </source>
</evidence>
<reference evidence="10" key="1">
    <citation type="submission" date="2022-07" db="EMBL/GenBank/DDBJ databases">
        <authorList>
            <person name="Macas J."/>
            <person name="Novak P."/>
            <person name="Neumann P."/>
        </authorList>
    </citation>
    <scope>NUCLEOTIDE SEQUENCE</scope>
</reference>
<dbReference type="Pfam" id="PF13855">
    <property type="entry name" value="LRR_8"/>
    <property type="match status" value="1"/>
</dbReference>
<gene>
    <name evidence="10" type="ORF">CEPIT_LOCUS17336</name>
</gene>
<keyword evidence="5" id="KW-0677">Repeat</keyword>
<evidence type="ECO:0000256" key="6">
    <source>
        <dbReference type="ARBA" id="ARBA00022989"/>
    </source>
</evidence>
<dbReference type="Gene3D" id="3.80.10.10">
    <property type="entry name" value="Ribonuclease Inhibitor"/>
    <property type="match status" value="1"/>
</dbReference>
<evidence type="ECO:0000256" key="8">
    <source>
        <dbReference type="SAM" id="SignalP"/>
    </source>
</evidence>
<evidence type="ECO:0000313" key="11">
    <source>
        <dbReference type="Proteomes" id="UP001152523"/>
    </source>
</evidence>
<dbReference type="Proteomes" id="UP001152523">
    <property type="component" value="Unassembled WGS sequence"/>
</dbReference>
<dbReference type="GO" id="GO:0016020">
    <property type="term" value="C:membrane"/>
    <property type="evidence" value="ECO:0007669"/>
    <property type="project" value="UniProtKB-SubCell"/>
</dbReference>
<dbReference type="AlphaFoldDB" id="A0AAV0DRY8"/>
<evidence type="ECO:0000256" key="7">
    <source>
        <dbReference type="ARBA" id="ARBA00023136"/>
    </source>
</evidence>
<evidence type="ECO:0000256" key="2">
    <source>
        <dbReference type="ARBA" id="ARBA00022614"/>
    </source>
</evidence>
<dbReference type="PANTHER" id="PTHR47988">
    <property type="entry name" value="SOMATIC EMBRYOGENESIS RECEPTOR KINASE 1"/>
    <property type="match status" value="1"/>
</dbReference>
<dbReference type="SUPFAM" id="SSF52058">
    <property type="entry name" value="L domain-like"/>
    <property type="match status" value="1"/>
</dbReference>
<evidence type="ECO:0000313" key="10">
    <source>
        <dbReference type="EMBL" id="CAH9105780.1"/>
    </source>
</evidence>
<keyword evidence="6" id="KW-1133">Transmembrane helix</keyword>